<evidence type="ECO:0000256" key="2">
    <source>
        <dbReference type="ARBA" id="ARBA00005522"/>
    </source>
</evidence>
<evidence type="ECO:0000256" key="6">
    <source>
        <dbReference type="ARBA" id="ARBA00022884"/>
    </source>
</evidence>
<dbReference type="InterPro" id="IPR004659">
    <property type="entry name" value="RNase_E/G"/>
</dbReference>
<dbReference type="GO" id="GO:0004540">
    <property type="term" value="F:RNA nuclease activity"/>
    <property type="evidence" value="ECO:0007669"/>
    <property type="project" value="InterPro"/>
</dbReference>
<dbReference type="GO" id="GO:0016787">
    <property type="term" value="F:hydrolase activity"/>
    <property type="evidence" value="ECO:0007669"/>
    <property type="project" value="UniProtKB-KW"/>
</dbReference>
<keyword evidence="3" id="KW-0479">Metal-binding</keyword>
<dbReference type="InterPro" id="IPR012340">
    <property type="entry name" value="NA-bd_OB-fold"/>
</dbReference>
<dbReference type="Gene3D" id="2.40.50.140">
    <property type="entry name" value="Nucleic acid-binding proteins"/>
    <property type="match status" value="1"/>
</dbReference>
<dbReference type="RefSeq" id="YP_009369975.1">
    <property type="nucleotide sequence ID" value="NC_034776.1"/>
</dbReference>
<dbReference type="PANTHER" id="PTHR30001">
    <property type="entry name" value="RIBONUCLEASE"/>
    <property type="match status" value="1"/>
</dbReference>
<accession>A0A1X9PVC8</accession>
<evidence type="ECO:0000259" key="8">
    <source>
        <dbReference type="Pfam" id="PF10150"/>
    </source>
</evidence>
<dbReference type="GeneID" id="32891481"/>
<keyword evidence="4" id="KW-0378">Hydrolase</keyword>
<dbReference type="EMBL" id="KY709208">
    <property type="protein sequence ID" value="ARO90663.1"/>
    <property type="molecule type" value="Genomic_DNA"/>
</dbReference>
<dbReference type="SUPFAM" id="SSF50249">
    <property type="entry name" value="Nucleic acid-binding proteins"/>
    <property type="match status" value="1"/>
</dbReference>
<dbReference type="GO" id="GO:0006364">
    <property type="term" value="P:rRNA processing"/>
    <property type="evidence" value="ECO:0007669"/>
    <property type="project" value="TreeGrafter"/>
</dbReference>
<keyword evidence="9" id="KW-0150">Chloroplast</keyword>
<dbReference type="InterPro" id="IPR019307">
    <property type="entry name" value="RNA-bd_AU-1/RNase_E/G"/>
</dbReference>
<proteinExistence type="inferred from homology"/>
<evidence type="ECO:0000256" key="3">
    <source>
        <dbReference type="ARBA" id="ARBA00022723"/>
    </source>
</evidence>
<keyword evidence="5" id="KW-0460">Magnesium</keyword>
<dbReference type="PANTHER" id="PTHR30001:SF0">
    <property type="entry name" value="RIBONUCLEASE G"/>
    <property type="match status" value="1"/>
</dbReference>
<evidence type="ECO:0000256" key="1">
    <source>
        <dbReference type="ARBA" id="ARBA00001946"/>
    </source>
</evidence>
<dbReference type="NCBIfam" id="TIGR00757">
    <property type="entry name" value="RNaseEG"/>
    <property type="match status" value="1"/>
</dbReference>
<organism evidence="9">
    <name type="scientific">Boldia erythrosiphon</name>
    <dbReference type="NCBI Taxonomy" id="74908"/>
    <lineage>
        <taxon>Eukaryota</taxon>
        <taxon>Rhodophyta</taxon>
        <taxon>Compsopogonophyceae</taxon>
        <taxon>Compsopogonales</taxon>
        <taxon>Boldiaceae</taxon>
        <taxon>Boldia</taxon>
    </lineage>
</organism>
<comment type="cofactor">
    <cofactor evidence="1">
        <name>Mg(2+)</name>
        <dbReference type="ChEBI" id="CHEBI:18420"/>
    </cofactor>
</comment>
<evidence type="ECO:0000256" key="5">
    <source>
        <dbReference type="ARBA" id="ARBA00022842"/>
    </source>
</evidence>
<dbReference type="GO" id="GO:0046872">
    <property type="term" value="F:metal ion binding"/>
    <property type="evidence" value="ECO:0007669"/>
    <property type="project" value="UniProtKB-KW"/>
</dbReference>
<gene>
    <name evidence="9" type="primary">rne</name>
</gene>
<protein>
    <submittedName>
        <fullName evidence="9">Ribonuclease E</fullName>
    </submittedName>
</protein>
<sequence>MKKQIVISDLYNIAAITFNNIIQEFLFSTKKHQINNIYIGIVQRVFPSINAAFIDIDKNSRSGFIHFSDLTGLKRTYNATNFSNQLITNILFNEQKIVVQIVKESTIKKGPRLTTNITIVGRYIVLMPFGKSICVSRKIQNTHQRYYLKSLGILIKPATMGILFRFSAIGISEDIIISELQSLKKQWNFIQKLACNCSSPKLLYNDKNLIKRVIRDLYDINTSNIILDSRKSCNSTKKYLLIWKCYSQNSNLSVQLFERKESILKFYGIRNSLIDALSKKVELPLGGYIFIETLEALTVIDVNSGAFNQSINSKDTVYKINITAAKEIAYQLRIRNIAGLIIVDFIDMHSQRDQLNLLEYFYNCLDLDNARSQIVQLSELGLVELTRKRRGKSLYELSQFFFSYSVKSYKYEINSGNEQYSYNFISYFDDQLKLLPVMYSLYKQQINISLHYSNVGHENNQTINSINRNCFKLLKCKFSCLAFFSQSRYC</sequence>
<evidence type="ECO:0000313" key="9">
    <source>
        <dbReference type="EMBL" id="ARO90663.1"/>
    </source>
</evidence>
<dbReference type="AlphaFoldDB" id="A0A1X9PVC8"/>
<comment type="function">
    <text evidence="7">Involved in intercistronic processing of primary transcripts from chloroplast operons. The endonucleolytic activity of the enzyme depends on the number of phosphates at the 5' end, is inhibited by structured RNA, and preferentially cleaves A/U-rich sequences.</text>
</comment>
<comment type="similarity">
    <text evidence="2">Belongs to the RNase E/G family.</text>
</comment>
<reference evidence="9" key="1">
    <citation type="submission" date="2017-03" db="EMBL/GenBank/DDBJ databases">
        <title>The new red algal subphylum Proteorhodophytina comprises the largest and most divergent plastid genomes known.</title>
        <authorList>
            <person name="Munoz-Gomez S.A."/>
            <person name="Mejia-Franco F.G."/>
            <person name="Durnin K."/>
            <person name="Morgan C."/>
            <person name="Grisdale C.J."/>
            <person name="Archibald J.M."/>
            <person name="Slamovits C.H."/>
        </authorList>
    </citation>
    <scope>NUCLEOTIDE SEQUENCE</scope>
    <source>
        <strain evidence="9">UTEX LB2858</strain>
    </source>
</reference>
<dbReference type="GO" id="GO:0003723">
    <property type="term" value="F:RNA binding"/>
    <property type="evidence" value="ECO:0007669"/>
    <property type="project" value="UniProtKB-KW"/>
</dbReference>
<evidence type="ECO:0000256" key="4">
    <source>
        <dbReference type="ARBA" id="ARBA00022801"/>
    </source>
</evidence>
<name>A0A1X9PVC8_9RHOD</name>
<dbReference type="GO" id="GO:0005737">
    <property type="term" value="C:cytoplasm"/>
    <property type="evidence" value="ECO:0007669"/>
    <property type="project" value="TreeGrafter"/>
</dbReference>
<geneLocation type="chloroplast" evidence="9"/>
<keyword evidence="6" id="KW-0694">RNA-binding</keyword>
<feature type="domain" description="RNA-binding protein AU-1/Ribonuclease E/G" evidence="8">
    <location>
        <begin position="118"/>
        <end position="389"/>
    </location>
</feature>
<keyword evidence="9" id="KW-0934">Plastid</keyword>
<dbReference type="Pfam" id="PF10150">
    <property type="entry name" value="RNase_E_G"/>
    <property type="match status" value="1"/>
</dbReference>
<dbReference type="CDD" id="cd04453">
    <property type="entry name" value="S1_RNase_E"/>
    <property type="match status" value="1"/>
</dbReference>
<evidence type="ECO:0000256" key="7">
    <source>
        <dbReference type="ARBA" id="ARBA00023436"/>
    </source>
</evidence>